<feature type="repeat" description="ANK" evidence="6">
    <location>
        <begin position="466"/>
        <end position="498"/>
    </location>
</feature>
<evidence type="ECO:0000256" key="6">
    <source>
        <dbReference type="PROSITE-ProRule" id="PRU00023"/>
    </source>
</evidence>
<dbReference type="Pfam" id="PF00533">
    <property type="entry name" value="BRCT"/>
    <property type="match status" value="1"/>
</dbReference>
<dbReference type="AlphaFoldDB" id="A0A8C5IN24"/>
<evidence type="ECO:0000256" key="1">
    <source>
        <dbReference type="ARBA" id="ARBA00022723"/>
    </source>
</evidence>
<dbReference type="Gene3D" id="3.30.40.10">
    <property type="entry name" value="Zinc/RING finger domain, C3HC4 (zinc finger)"/>
    <property type="match status" value="1"/>
</dbReference>
<evidence type="ECO:0000256" key="7">
    <source>
        <dbReference type="PROSITE-ProRule" id="PRU00175"/>
    </source>
</evidence>
<keyword evidence="12" id="KW-1185">Reference proteome</keyword>
<feature type="region of interest" description="Disordered" evidence="8">
    <location>
        <begin position="376"/>
        <end position="421"/>
    </location>
</feature>
<dbReference type="Pfam" id="PF12796">
    <property type="entry name" value="Ank_2"/>
    <property type="match status" value="1"/>
</dbReference>
<dbReference type="PROSITE" id="PS50172">
    <property type="entry name" value="BRCT"/>
    <property type="match status" value="2"/>
</dbReference>
<feature type="repeat" description="ANK" evidence="6">
    <location>
        <begin position="433"/>
        <end position="465"/>
    </location>
</feature>
<dbReference type="PANTHER" id="PTHR24171:SF8">
    <property type="entry name" value="BRCA1-ASSOCIATED RING DOMAIN PROTEIN 1"/>
    <property type="match status" value="1"/>
</dbReference>
<keyword evidence="4" id="KW-0862">Zinc</keyword>
<feature type="compositionally biased region" description="Low complexity" evidence="8">
    <location>
        <begin position="344"/>
        <end position="363"/>
    </location>
</feature>
<dbReference type="GO" id="GO:0008270">
    <property type="term" value="F:zinc ion binding"/>
    <property type="evidence" value="ECO:0007669"/>
    <property type="project" value="UniProtKB-KW"/>
</dbReference>
<dbReference type="PROSITE" id="PS50088">
    <property type="entry name" value="ANK_REPEAT"/>
    <property type="match status" value="3"/>
</dbReference>
<evidence type="ECO:0000259" key="10">
    <source>
        <dbReference type="PROSITE" id="PS50172"/>
    </source>
</evidence>
<evidence type="ECO:0000256" key="2">
    <source>
        <dbReference type="ARBA" id="ARBA00022737"/>
    </source>
</evidence>
<dbReference type="SUPFAM" id="SSF48403">
    <property type="entry name" value="Ankyrin repeat"/>
    <property type="match status" value="1"/>
</dbReference>
<feature type="repeat" description="ANK" evidence="6">
    <location>
        <begin position="499"/>
        <end position="531"/>
    </location>
</feature>
<dbReference type="GO" id="GO:0085020">
    <property type="term" value="P:protein K6-linked ubiquitination"/>
    <property type="evidence" value="ECO:0007669"/>
    <property type="project" value="TreeGrafter"/>
</dbReference>
<dbReference type="InterPro" id="IPR039503">
    <property type="entry name" value="BARD1_Znf-RING"/>
</dbReference>
<keyword evidence="3 7" id="KW-0863">Zinc-finger</keyword>
<evidence type="ECO:0000313" key="11">
    <source>
        <dbReference type="Ensembl" id="ENSJHYP00000004450.1"/>
    </source>
</evidence>
<dbReference type="Pfam" id="PF14835">
    <property type="entry name" value="zf-RING_6"/>
    <property type="match status" value="1"/>
</dbReference>
<feature type="compositionally biased region" description="Polar residues" evidence="8">
    <location>
        <begin position="119"/>
        <end position="130"/>
    </location>
</feature>
<dbReference type="SMART" id="SM00292">
    <property type="entry name" value="BRCT"/>
    <property type="match status" value="2"/>
</dbReference>
<feature type="region of interest" description="Disordered" evidence="8">
    <location>
        <begin position="1"/>
        <end position="32"/>
    </location>
</feature>
<name>A0A8C5IN24_JUNHY</name>
<dbReference type="SUPFAM" id="SSF52113">
    <property type="entry name" value="BRCT domain"/>
    <property type="match status" value="2"/>
</dbReference>
<feature type="domain" description="BRCT" evidence="10">
    <location>
        <begin position="674"/>
        <end position="787"/>
    </location>
</feature>
<dbReference type="CDD" id="cd16496">
    <property type="entry name" value="RING-HC_BARD1"/>
    <property type="match status" value="1"/>
</dbReference>
<accession>A0A8C5IN24</accession>
<keyword evidence="5 6" id="KW-0040">ANK repeat</keyword>
<dbReference type="InterPro" id="IPR036420">
    <property type="entry name" value="BRCT_dom_sf"/>
</dbReference>
<evidence type="ECO:0000256" key="8">
    <source>
        <dbReference type="SAM" id="MobiDB-lite"/>
    </source>
</evidence>
<dbReference type="PANTHER" id="PTHR24171">
    <property type="entry name" value="ANKYRIN REPEAT DOMAIN-CONTAINING PROTEIN 39-RELATED"/>
    <property type="match status" value="1"/>
</dbReference>
<feature type="compositionally biased region" description="Low complexity" evidence="8">
    <location>
        <begin position="389"/>
        <end position="408"/>
    </location>
</feature>
<dbReference type="CDD" id="cd17720">
    <property type="entry name" value="BRCT_Bard1_rpt2"/>
    <property type="match status" value="1"/>
</dbReference>
<dbReference type="GO" id="GO:0004842">
    <property type="term" value="F:ubiquitin-protein transferase activity"/>
    <property type="evidence" value="ECO:0007669"/>
    <property type="project" value="TreeGrafter"/>
</dbReference>
<feature type="domain" description="BRCT" evidence="10">
    <location>
        <begin position="589"/>
        <end position="660"/>
    </location>
</feature>
<evidence type="ECO:0000256" key="4">
    <source>
        <dbReference type="ARBA" id="ARBA00022833"/>
    </source>
</evidence>
<dbReference type="PROSITE" id="PS50297">
    <property type="entry name" value="ANK_REP_REGION"/>
    <property type="match status" value="3"/>
</dbReference>
<dbReference type="GO" id="GO:0031436">
    <property type="term" value="C:BRCA1-BARD1 complex"/>
    <property type="evidence" value="ECO:0007669"/>
    <property type="project" value="TreeGrafter"/>
</dbReference>
<dbReference type="CDD" id="cd17734">
    <property type="entry name" value="BRCT_Bard1_rpt1"/>
    <property type="match status" value="1"/>
</dbReference>
<evidence type="ECO:0000259" key="9">
    <source>
        <dbReference type="PROSITE" id="PS50089"/>
    </source>
</evidence>
<dbReference type="InterPro" id="IPR017907">
    <property type="entry name" value="Znf_RING_CS"/>
</dbReference>
<feature type="region of interest" description="Disordered" evidence="8">
    <location>
        <begin position="249"/>
        <end position="363"/>
    </location>
</feature>
<dbReference type="InterPro" id="IPR036770">
    <property type="entry name" value="Ankyrin_rpt-contain_sf"/>
</dbReference>
<protein>
    <submittedName>
        <fullName evidence="11">BRCA1 associated RING domain 1</fullName>
    </submittedName>
</protein>
<reference evidence="11" key="2">
    <citation type="submission" date="2025-09" db="UniProtKB">
        <authorList>
            <consortium name="Ensembl"/>
        </authorList>
    </citation>
    <scope>IDENTIFICATION</scope>
</reference>
<dbReference type="Gene3D" id="3.40.50.10190">
    <property type="entry name" value="BRCT domain"/>
    <property type="match status" value="2"/>
</dbReference>
<reference evidence="11" key="1">
    <citation type="submission" date="2025-08" db="UniProtKB">
        <authorList>
            <consortium name="Ensembl"/>
        </authorList>
    </citation>
    <scope>IDENTIFICATION</scope>
</reference>
<dbReference type="PRINTS" id="PR01415">
    <property type="entry name" value="ANKYRIN"/>
</dbReference>
<dbReference type="InterPro" id="IPR002110">
    <property type="entry name" value="Ankyrin_rpt"/>
</dbReference>
<dbReference type="PROSITE" id="PS50089">
    <property type="entry name" value="ZF_RING_2"/>
    <property type="match status" value="1"/>
</dbReference>
<keyword evidence="2" id="KW-0677">Repeat</keyword>
<organism evidence="11 12">
    <name type="scientific">Junco hyemalis</name>
    <name type="common">Dark-eyed junco</name>
    <dbReference type="NCBI Taxonomy" id="40217"/>
    <lineage>
        <taxon>Eukaryota</taxon>
        <taxon>Metazoa</taxon>
        <taxon>Chordata</taxon>
        <taxon>Craniata</taxon>
        <taxon>Vertebrata</taxon>
        <taxon>Euteleostomi</taxon>
        <taxon>Archelosauria</taxon>
        <taxon>Archosauria</taxon>
        <taxon>Dinosauria</taxon>
        <taxon>Saurischia</taxon>
        <taxon>Theropoda</taxon>
        <taxon>Coelurosauria</taxon>
        <taxon>Aves</taxon>
        <taxon>Neognathae</taxon>
        <taxon>Neoaves</taxon>
        <taxon>Telluraves</taxon>
        <taxon>Australaves</taxon>
        <taxon>Passeriformes</taxon>
        <taxon>Passerellidae</taxon>
        <taxon>Junco</taxon>
    </lineage>
</organism>
<dbReference type="Gene3D" id="1.25.40.20">
    <property type="entry name" value="Ankyrin repeat-containing domain"/>
    <property type="match status" value="1"/>
</dbReference>
<sequence>MREALRGRSGNQPAPGSPLRPAAPSMAPPGHTWSHTRAALGRLEKALSCSRCAGVLREPVSLGGQCEHVFCLSCVGDSVGSGCPVCHVPAWVQDAQINRQLDNMIQLCSQLRQLLSTHTAGSAEDTSTPPESELEKKSKKEQIKMWFSPRSRKIRCVVNRSQAGTKSTNLAQDTSSVYDFFPSPPHEKPSKPTKKATQRQIKKVKKKHLADINKVWSLEKPEQKKAEKAPKEKCVTICSQPVVLCTQEAESPEHRPQQEPVKEADSSRNAQDVEVLPQVESPKKDNSEVVCSAAESKETHGAAETLLSGANEVTPLKRGREQSRLQGTPQPKRARRSERGIPGQAGRQAGASQQSLQGSPISPARISSSAAKLTGTAMKTRGSAALQATNSPSLSESPSTPSTSKSCSQGATPLSPSVVKSPAVNSIARRNYKGETLLHVASIKGDLAAVEELLKNGADPNVKDNAGWTPLHEACNHGHSEVVRLLLRHRALVNTTGYQNDSPLHDAARNGHLAVVELLLLHGASRHAVNIFGLRPVDYAESKKMKSLLMLPVENESFSLTQPSEVLSSSQPRNGPLGILGSNLSVEQQKLLNKLAAVLKAQRCTEFNSRVTHLVIPDVPMPTTVKCMMAVLSGCWVLKFEWVQACLQSSAREQEEKYEVQGGPRRGRLNREQLLPKLFDGCYFYFMGPFKQHQKSELLELVKAAGGQVLVRQPKPDSDVTQTINTVSYHAEPTSDQRLCTHYVIYDGASKFQPQKIRQGKVWMAPCSWLIDCVMSFQLLPVKGISNSSKALQWAQSGAAGKL</sequence>
<keyword evidence="1" id="KW-0479">Metal-binding</keyword>
<evidence type="ECO:0000313" key="12">
    <source>
        <dbReference type="Proteomes" id="UP000694408"/>
    </source>
</evidence>
<evidence type="ECO:0000256" key="5">
    <source>
        <dbReference type="ARBA" id="ARBA00023043"/>
    </source>
</evidence>
<dbReference type="FunFam" id="3.40.50.10190:FF:000019">
    <property type="entry name" value="BRCA1 associated RING domain 1"/>
    <property type="match status" value="1"/>
</dbReference>
<feature type="compositionally biased region" description="Basic and acidic residues" evidence="8">
    <location>
        <begin position="251"/>
        <end position="266"/>
    </location>
</feature>
<evidence type="ECO:0000256" key="3">
    <source>
        <dbReference type="ARBA" id="ARBA00022771"/>
    </source>
</evidence>
<dbReference type="Ensembl" id="ENSJHYT00000005488.1">
    <property type="protein sequence ID" value="ENSJHYP00000004450.1"/>
    <property type="gene ID" value="ENSJHYG00000003670.1"/>
</dbReference>
<dbReference type="OMA" id="LGQCEHV"/>
<dbReference type="Proteomes" id="UP000694408">
    <property type="component" value="Unplaced"/>
</dbReference>
<proteinExistence type="predicted"/>
<dbReference type="PROSITE" id="PS00518">
    <property type="entry name" value="ZF_RING_1"/>
    <property type="match status" value="1"/>
</dbReference>
<dbReference type="SUPFAM" id="SSF57850">
    <property type="entry name" value="RING/U-box"/>
    <property type="match status" value="1"/>
</dbReference>
<dbReference type="InterPro" id="IPR001841">
    <property type="entry name" value="Znf_RING"/>
</dbReference>
<feature type="domain" description="RING-type" evidence="9">
    <location>
        <begin position="49"/>
        <end position="87"/>
    </location>
</feature>
<dbReference type="GO" id="GO:0070531">
    <property type="term" value="C:BRCA1-A complex"/>
    <property type="evidence" value="ECO:0007669"/>
    <property type="project" value="TreeGrafter"/>
</dbReference>
<dbReference type="InterPro" id="IPR013083">
    <property type="entry name" value="Znf_RING/FYVE/PHD"/>
</dbReference>
<feature type="region of interest" description="Disordered" evidence="8">
    <location>
        <begin position="119"/>
        <end position="141"/>
    </location>
</feature>
<dbReference type="SMART" id="SM00248">
    <property type="entry name" value="ANK"/>
    <property type="match status" value="3"/>
</dbReference>
<dbReference type="InterPro" id="IPR001357">
    <property type="entry name" value="BRCT_dom"/>
</dbReference>